<dbReference type="Proteomes" id="UP001597063">
    <property type="component" value="Unassembled WGS sequence"/>
</dbReference>
<protein>
    <submittedName>
        <fullName evidence="2">Uncharacterized protein</fullName>
    </submittedName>
</protein>
<name>A0ABW2XWL1_9ACTN</name>
<sequence length="170" mass="18073">MALPALRTVRVHSRTAEHRERLAASIAASNLACQAVVHPTNALTSSHLVVMTDRGYDAWLSVRPLKDGALVTSILPLTCPPPPGRCWCASSYPPCTDPIAARPAEIPPHGPPGAASGWSAAEVDATPADVLRRAEPDENVLYDQRGQFGRDHPLVRWASESGAGVPFESA</sequence>
<accession>A0ABW2XWL1</accession>
<gene>
    <name evidence="2" type="ORF">ACFQZM_30660</name>
</gene>
<comment type="caution">
    <text evidence="2">The sequence shown here is derived from an EMBL/GenBank/DDBJ whole genome shotgun (WGS) entry which is preliminary data.</text>
</comment>
<evidence type="ECO:0000313" key="2">
    <source>
        <dbReference type="EMBL" id="MFD0688890.1"/>
    </source>
</evidence>
<reference evidence="3" key="1">
    <citation type="journal article" date="2019" name="Int. J. Syst. Evol. Microbiol.">
        <title>The Global Catalogue of Microorganisms (GCM) 10K type strain sequencing project: providing services to taxonomists for standard genome sequencing and annotation.</title>
        <authorList>
            <consortium name="The Broad Institute Genomics Platform"/>
            <consortium name="The Broad Institute Genome Sequencing Center for Infectious Disease"/>
            <person name="Wu L."/>
            <person name="Ma J."/>
        </authorList>
    </citation>
    <scope>NUCLEOTIDE SEQUENCE [LARGE SCALE GENOMIC DNA]</scope>
    <source>
        <strain evidence="3">JCM 9371</strain>
    </source>
</reference>
<evidence type="ECO:0000256" key="1">
    <source>
        <dbReference type="SAM" id="MobiDB-lite"/>
    </source>
</evidence>
<dbReference type="EMBL" id="JBHTGP010000015">
    <property type="protein sequence ID" value="MFD0688890.1"/>
    <property type="molecule type" value="Genomic_DNA"/>
</dbReference>
<dbReference type="RefSeq" id="WP_207400396.1">
    <property type="nucleotide sequence ID" value="NZ_CAACUY010000386.1"/>
</dbReference>
<proteinExistence type="predicted"/>
<feature type="compositionally biased region" description="Low complexity" evidence="1">
    <location>
        <begin position="112"/>
        <end position="121"/>
    </location>
</feature>
<evidence type="ECO:0000313" key="3">
    <source>
        <dbReference type="Proteomes" id="UP001597063"/>
    </source>
</evidence>
<feature type="region of interest" description="Disordered" evidence="1">
    <location>
        <begin position="105"/>
        <end position="145"/>
    </location>
</feature>
<organism evidence="2 3">
    <name type="scientific">Actinomadura fibrosa</name>
    <dbReference type="NCBI Taxonomy" id="111802"/>
    <lineage>
        <taxon>Bacteria</taxon>
        <taxon>Bacillati</taxon>
        <taxon>Actinomycetota</taxon>
        <taxon>Actinomycetes</taxon>
        <taxon>Streptosporangiales</taxon>
        <taxon>Thermomonosporaceae</taxon>
        <taxon>Actinomadura</taxon>
    </lineage>
</organism>
<keyword evidence="3" id="KW-1185">Reference proteome</keyword>
<dbReference type="Gene3D" id="3.40.50.720">
    <property type="entry name" value="NAD(P)-binding Rossmann-like Domain"/>
    <property type="match status" value="1"/>
</dbReference>